<proteinExistence type="inferred from homology"/>
<dbReference type="PANTHER" id="PTHR43986">
    <property type="entry name" value="ELONGATION FACTOR 1-GAMMA"/>
    <property type="match status" value="1"/>
</dbReference>
<dbReference type="PROSITE" id="PS50404">
    <property type="entry name" value="GST_NTER"/>
    <property type="match status" value="1"/>
</dbReference>
<dbReference type="InterPro" id="IPR036282">
    <property type="entry name" value="Glutathione-S-Trfase_C_sf"/>
</dbReference>
<dbReference type="PANTHER" id="PTHR43986:SF1">
    <property type="entry name" value="ELONGATION FACTOR 1-GAMMA"/>
    <property type="match status" value="1"/>
</dbReference>
<comment type="caution">
    <text evidence="4">The sequence shown here is derived from an EMBL/GenBank/DDBJ whole genome shotgun (WGS) entry which is preliminary data.</text>
</comment>
<dbReference type="SUPFAM" id="SSF52833">
    <property type="entry name" value="Thioredoxin-like"/>
    <property type="match status" value="1"/>
</dbReference>
<reference evidence="4" key="2">
    <citation type="submission" date="2023-05" db="EMBL/GenBank/DDBJ databases">
        <authorList>
            <consortium name="Lawrence Berkeley National Laboratory"/>
            <person name="Steindorff A."/>
            <person name="Hensen N."/>
            <person name="Bonometti L."/>
            <person name="Westerberg I."/>
            <person name="Brannstrom I.O."/>
            <person name="Guillou S."/>
            <person name="Cros-Aarteil S."/>
            <person name="Calhoun S."/>
            <person name="Haridas S."/>
            <person name="Kuo A."/>
            <person name="Mondo S."/>
            <person name="Pangilinan J."/>
            <person name="Riley R."/>
            <person name="Labutti K."/>
            <person name="Andreopoulos B."/>
            <person name="Lipzen A."/>
            <person name="Chen C."/>
            <person name="Yanf M."/>
            <person name="Daum C."/>
            <person name="Ng V."/>
            <person name="Clum A."/>
            <person name="Ohm R."/>
            <person name="Martin F."/>
            <person name="Silar P."/>
            <person name="Natvig D."/>
            <person name="Lalanne C."/>
            <person name="Gautier V."/>
            <person name="Ament-Velasquez S.L."/>
            <person name="Kruys A."/>
            <person name="Hutchinson M.I."/>
            <person name="Powell A.J."/>
            <person name="Barry K."/>
            <person name="Miller A.N."/>
            <person name="Grigoriev I.V."/>
            <person name="Debuchy R."/>
            <person name="Gladieux P."/>
            <person name="Thoren M.H."/>
            <person name="Johannesson H."/>
        </authorList>
    </citation>
    <scope>NUCLEOTIDE SEQUENCE</scope>
    <source>
        <strain evidence="4">CBS 141.50</strain>
    </source>
</reference>
<dbReference type="Pfam" id="PF13410">
    <property type="entry name" value="GST_C_2"/>
    <property type="match status" value="1"/>
</dbReference>
<dbReference type="Pfam" id="PF02798">
    <property type="entry name" value="GST_N"/>
    <property type="match status" value="1"/>
</dbReference>
<evidence type="ECO:0000313" key="5">
    <source>
        <dbReference type="Proteomes" id="UP001302676"/>
    </source>
</evidence>
<dbReference type="GeneID" id="87818983"/>
<sequence length="227" mass="25055">MSFGTIYTHNPTPRTTAILAIAKLHGLQLDVVFADKQDTENYAKLLEINPLGQVPTFVGADGFVLTECIPITLYLASQSKTTTLLGATRHDEFLILKWMSLLNSNTLPAAAGVILPLTGVPLAVRKNVQDCLRAFYKDCRLLEDHLSSSDATSAGAGARKYFVGEQLTVADLFAAGVVQFVATVFHRVLKAEYPRLWEWFCRVYETPVFREVAGELVLLDLPVPELE</sequence>
<dbReference type="InterPro" id="IPR010987">
    <property type="entry name" value="Glutathione-S-Trfase_C-like"/>
</dbReference>
<dbReference type="SFLD" id="SFLDS00019">
    <property type="entry name" value="Glutathione_Transferase_(cytos"/>
    <property type="match status" value="1"/>
</dbReference>
<feature type="domain" description="GST C-terminal" evidence="3">
    <location>
        <begin position="88"/>
        <end position="226"/>
    </location>
</feature>
<accession>A0AAN6UVG0</accession>
<dbReference type="Gene3D" id="3.40.30.10">
    <property type="entry name" value="Glutaredoxin"/>
    <property type="match status" value="1"/>
</dbReference>
<dbReference type="SFLD" id="SFLDG00358">
    <property type="entry name" value="Main_(cytGST)"/>
    <property type="match status" value="1"/>
</dbReference>
<dbReference type="RefSeq" id="XP_062632691.1">
    <property type="nucleotide sequence ID" value="XM_062782370.1"/>
</dbReference>
<dbReference type="CDD" id="cd03044">
    <property type="entry name" value="GST_N_EF1Bgamma"/>
    <property type="match status" value="1"/>
</dbReference>
<evidence type="ECO:0000259" key="3">
    <source>
        <dbReference type="PROSITE" id="PS50405"/>
    </source>
</evidence>
<reference evidence="4" key="1">
    <citation type="journal article" date="2023" name="Mol. Phylogenet. Evol.">
        <title>Genome-scale phylogeny and comparative genomics of the fungal order Sordariales.</title>
        <authorList>
            <person name="Hensen N."/>
            <person name="Bonometti L."/>
            <person name="Westerberg I."/>
            <person name="Brannstrom I.O."/>
            <person name="Guillou S."/>
            <person name="Cros-Aarteil S."/>
            <person name="Calhoun S."/>
            <person name="Haridas S."/>
            <person name="Kuo A."/>
            <person name="Mondo S."/>
            <person name="Pangilinan J."/>
            <person name="Riley R."/>
            <person name="LaButti K."/>
            <person name="Andreopoulos B."/>
            <person name="Lipzen A."/>
            <person name="Chen C."/>
            <person name="Yan M."/>
            <person name="Daum C."/>
            <person name="Ng V."/>
            <person name="Clum A."/>
            <person name="Steindorff A."/>
            <person name="Ohm R.A."/>
            <person name="Martin F."/>
            <person name="Silar P."/>
            <person name="Natvig D.O."/>
            <person name="Lalanne C."/>
            <person name="Gautier V."/>
            <person name="Ament-Velasquez S.L."/>
            <person name="Kruys A."/>
            <person name="Hutchinson M.I."/>
            <person name="Powell A.J."/>
            <person name="Barry K."/>
            <person name="Miller A.N."/>
            <person name="Grigoriev I.V."/>
            <person name="Debuchy R."/>
            <person name="Gladieux P."/>
            <person name="Hiltunen Thoren M."/>
            <person name="Johannesson H."/>
        </authorList>
    </citation>
    <scope>NUCLEOTIDE SEQUENCE</scope>
    <source>
        <strain evidence="4">CBS 141.50</strain>
    </source>
</reference>
<gene>
    <name evidence="4" type="ORF">C8A04DRAFT_33200</name>
</gene>
<dbReference type="AlphaFoldDB" id="A0AAN6UVG0"/>
<dbReference type="FunFam" id="3.40.30.10:FF:000142">
    <property type="entry name" value="Elongation factor 1 gamma"/>
    <property type="match status" value="1"/>
</dbReference>
<organism evidence="4 5">
    <name type="scientific">Dichotomopilus funicola</name>
    <dbReference type="NCBI Taxonomy" id="1934379"/>
    <lineage>
        <taxon>Eukaryota</taxon>
        <taxon>Fungi</taxon>
        <taxon>Dikarya</taxon>
        <taxon>Ascomycota</taxon>
        <taxon>Pezizomycotina</taxon>
        <taxon>Sordariomycetes</taxon>
        <taxon>Sordariomycetidae</taxon>
        <taxon>Sordariales</taxon>
        <taxon>Chaetomiaceae</taxon>
        <taxon>Dichotomopilus</taxon>
    </lineage>
</organism>
<dbReference type="InterPro" id="IPR040079">
    <property type="entry name" value="Glutathione_S-Trfase"/>
</dbReference>
<evidence type="ECO:0000256" key="1">
    <source>
        <dbReference type="ARBA" id="ARBA00007409"/>
    </source>
</evidence>
<dbReference type="InterPro" id="IPR050802">
    <property type="entry name" value="EF-GSTs"/>
</dbReference>
<dbReference type="PROSITE" id="PS50405">
    <property type="entry name" value="GST_CTER"/>
    <property type="match status" value="1"/>
</dbReference>
<name>A0AAN6UVG0_9PEZI</name>
<dbReference type="InterPro" id="IPR004045">
    <property type="entry name" value="Glutathione_S-Trfase_N"/>
</dbReference>
<keyword evidence="5" id="KW-1185">Reference proteome</keyword>
<dbReference type="SUPFAM" id="SSF47616">
    <property type="entry name" value="GST C-terminal domain-like"/>
    <property type="match status" value="1"/>
</dbReference>
<dbReference type="Gene3D" id="1.20.1050.10">
    <property type="match status" value="1"/>
</dbReference>
<dbReference type="EMBL" id="MU853670">
    <property type="protein sequence ID" value="KAK4139320.1"/>
    <property type="molecule type" value="Genomic_DNA"/>
</dbReference>
<evidence type="ECO:0000259" key="2">
    <source>
        <dbReference type="PROSITE" id="PS50404"/>
    </source>
</evidence>
<feature type="domain" description="GST N-terminal" evidence="2">
    <location>
        <begin position="2"/>
        <end position="83"/>
    </location>
</feature>
<evidence type="ECO:0000313" key="4">
    <source>
        <dbReference type="EMBL" id="KAK4139320.1"/>
    </source>
</evidence>
<dbReference type="Proteomes" id="UP001302676">
    <property type="component" value="Unassembled WGS sequence"/>
</dbReference>
<protein>
    <submittedName>
        <fullName evidence="4">Glutathione S-transferase</fullName>
    </submittedName>
</protein>
<dbReference type="GO" id="GO:0005634">
    <property type="term" value="C:nucleus"/>
    <property type="evidence" value="ECO:0007669"/>
    <property type="project" value="TreeGrafter"/>
</dbReference>
<dbReference type="GO" id="GO:0005737">
    <property type="term" value="C:cytoplasm"/>
    <property type="evidence" value="ECO:0007669"/>
    <property type="project" value="TreeGrafter"/>
</dbReference>
<dbReference type="InterPro" id="IPR036249">
    <property type="entry name" value="Thioredoxin-like_sf"/>
</dbReference>
<comment type="similarity">
    <text evidence="1">Belongs to the GST superfamily.</text>
</comment>